<dbReference type="CDD" id="cd00609">
    <property type="entry name" value="AAT_like"/>
    <property type="match status" value="1"/>
</dbReference>
<organism evidence="6 7">
    <name type="scientific">Gordonia rubripertincta</name>
    <name type="common">Rhodococcus corallinus</name>
    <dbReference type="NCBI Taxonomy" id="36822"/>
    <lineage>
        <taxon>Bacteria</taxon>
        <taxon>Bacillati</taxon>
        <taxon>Actinomycetota</taxon>
        <taxon>Actinomycetes</taxon>
        <taxon>Mycobacteriales</taxon>
        <taxon>Gordoniaceae</taxon>
        <taxon>Gordonia</taxon>
    </lineage>
</organism>
<dbReference type="InterPro" id="IPR004839">
    <property type="entry name" value="Aminotransferase_I/II_large"/>
</dbReference>
<dbReference type="Gene3D" id="3.40.640.10">
    <property type="entry name" value="Type I PLP-dependent aspartate aminotransferase-like (Major domain)"/>
    <property type="match status" value="1"/>
</dbReference>
<dbReference type="RefSeq" id="WP_301573443.1">
    <property type="nucleotide sequence ID" value="NZ_JAPWIE010000007.1"/>
</dbReference>
<dbReference type="PANTHER" id="PTHR42790:SF19">
    <property type="entry name" value="KYNURENINE_ALPHA-AMINOADIPATE AMINOTRANSFERASE, MITOCHONDRIAL"/>
    <property type="match status" value="1"/>
</dbReference>
<accession>A0ABT4N0N1</accession>
<dbReference type="EMBL" id="JAPWIE010000007">
    <property type="protein sequence ID" value="MCZ4552825.1"/>
    <property type="molecule type" value="Genomic_DNA"/>
</dbReference>
<protein>
    <submittedName>
        <fullName evidence="6">PLP-dependent aminotransferase family protein</fullName>
    </submittedName>
</protein>
<dbReference type="InterPro" id="IPR050859">
    <property type="entry name" value="Class-I_PLP-dep_aminotransf"/>
</dbReference>
<dbReference type="SUPFAM" id="SSF53383">
    <property type="entry name" value="PLP-dependent transferases"/>
    <property type="match status" value="1"/>
</dbReference>
<evidence type="ECO:0000313" key="6">
    <source>
        <dbReference type="EMBL" id="MCZ4552825.1"/>
    </source>
</evidence>
<evidence type="ECO:0000256" key="2">
    <source>
        <dbReference type="ARBA" id="ARBA00022576"/>
    </source>
</evidence>
<evidence type="ECO:0000259" key="5">
    <source>
        <dbReference type="Pfam" id="PF00155"/>
    </source>
</evidence>
<evidence type="ECO:0000256" key="4">
    <source>
        <dbReference type="ARBA" id="ARBA00022898"/>
    </source>
</evidence>
<dbReference type="Proteomes" id="UP001067235">
    <property type="component" value="Unassembled WGS sequence"/>
</dbReference>
<evidence type="ECO:0000256" key="1">
    <source>
        <dbReference type="ARBA" id="ARBA00001933"/>
    </source>
</evidence>
<keyword evidence="3" id="KW-0808">Transferase</keyword>
<keyword evidence="7" id="KW-1185">Reference proteome</keyword>
<dbReference type="InterPro" id="IPR015421">
    <property type="entry name" value="PyrdxlP-dep_Trfase_major"/>
</dbReference>
<feature type="domain" description="Aminotransferase class I/classII large" evidence="5">
    <location>
        <begin position="32"/>
        <end position="381"/>
    </location>
</feature>
<keyword evidence="2 6" id="KW-0032">Aminotransferase</keyword>
<reference evidence="6" key="1">
    <citation type="submission" date="2022-12" db="EMBL/GenBank/DDBJ databases">
        <authorList>
            <person name="Krivoruchko A.V."/>
            <person name="Elkin A."/>
        </authorList>
    </citation>
    <scope>NUCLEOTIDE SEQUENCE</scope>
    <source>
        <strain evidence="6">IEGM 1388</strain>
    </source>
</reference>
<keyword evidence="4" id="KW-0663">Pyridoxal phosphate</keyword>
<dbReference type="InterPro" id="IPR015422">
    <property type="entry name" value="PyrdxlP-dep_Trfase_small"/>
</dbReference>
<comment type="cofactor">
    <cofactor evidence="1">
        <name>pyridoxal 5'-phosphate</name>
        <dbReference type="ChEBI" id="CHEBI:597326"/>
    </cofactor>
</comment>
<name>A0ABT4N0N1_GORRU</name>
<dbReference type="InterPro" id="IPR015424">
    <property type="entry name" value="PyrdxlP-dep_Trfase"/>
</dbReference>
<sequence length="395" mass="42339">MILDSAYAPSHAVANIRGSAIRDLLKLTERPDVLSLAGGLPATELIPAQRISDTAARVGADPASLQYTVSAGVMSCREVVADYVGSRDVEQVLLTHGSQQALFLLAHALLNPGDLVVVDDPVYVGALQVFQSVRARIRALPITAHGVDVDLLRQWLEAGERPRIIHTVSNFHNPAGVSASESTRIELARLAEEYGFLIIEDDPYRQLRFTGQGIEPIAAHSDRVVLLGSASKVLAPALRVGWMSGPPDVIRLVERLRQGADLCGSTFSQLVVAELLGDQTWFAEHVGVIRQEYGSRAAALTSVLRGTFGERVTFAEPEGGMFCWVRMPGVDTSGLLLHAVAAGVAFVPGAAFGVEADFGDCLRLSFATLTPEELVEGVRRLAIAVAALNREDLSH</sequence>
<gene>
    <name evidence="6" type="ORF">O4213_22745</name>
</gene>
<dbReference type="Pfam" id="PF00155">
    <property type="entry name" value="Aminotran_1_2"/>
    <property type="match status" value="1"/>
</dbReference>
<dbReference type="PANTHER" id="PTHR42790">
    <property type="entry name" value="AMINOTRANSFERASE"/>
    <property type="match status" value="1"/>
</dbReference>
<proteinExistence type="predicted"/>
<evidence type="ECO:0000313" key="7">
    <source>
        <dbReference type="Proteomes" id="UP001067235"/>
    </source>
</evidence>
<comment type="caution">
    <text evidence="6">The sequence shown here is derived from an EMBL/GenBank/DDBJ whole genome shotgun (WGS) entry which is preliminary data.</text>
</comment>
<evidence type="ECO:0000256" key="3">
    <source>
        <dbReference type="ARBA" id="ARBA00022679"/>
    </source>
</evidence>
<dbReference type="Gene3D" id="3.90.1150.10">
    <property type="entry name" value="Aspartate Aminotransferase, domain 1"/>
    <property type="match status" value="1"/>
</dbReference>
<dbReference type="GO" id="GO:0008483">
    <property type="term" value="F:transaminase activity"/>
    <property type="evidence" value="ECO:0007669"/>
    <property type="project" value="UniProtKB-KW"/>
</dbReference>